<feature type="chain" id="PRO_5026705171" description="DUF4251 domain-containing protein" evidence="1">
    <location>
        <begin position="20"/>
        <end position="161"/>
    </location>
</feature>
<gene>
    <name evidence="2" type="ordered locus">CHU_2923</name>
</gene>
<protein>
    <recommendedName>
        <fullName evidence="4">DUF4251 domain-containing protein</fullName>
    </recommendedName>
</protein>
<evidence type="ECO:0008006" key="4">
    <source>
        <dbReference type="Google" id="ProtNLM"/>
    </source>
</evidence>
<dbReference type="OrthoDB" id="9887724at2"/>
<accession>A0A6N4SUU8</accession>
<reference evidence="2 3" key="1">
    <citation type="journal article" date="2007" name="Appl. Environ. Microbiol.">
        <title>Genome sequence of the cellulolytic gliding bacterium Cytophaga hutchinsonii.</title>
        <authorList>
            <person name="Xie G."/>
            <person name="Bruce D.C."/>
            <person name="Challacombe J.F."/>
            <person name="Chertkov O."/>
            <person name="Detter J.C."/>
            <person name="Gilna P."/>
            <person name="Han C.S."/>
            <person name="Lucas S."/>
            <person name="Misra M."/>
            <person name="Myers G.L."/>
            <person name="Richardson P."/>
            <person name="Tapia R."/>
            <person name="Thayer N."/>
            <person name="Thompson L.S."/>
            <person name="Brettin T.S."/>
            <person name="Henrissat B."/>
            <person name="Wilson D.B."/>
            <person name="McBride M.J."/>
        </authorList>
    </citation>
    <scope>NUCLEOTIDE SEQUENCE [LARGE SCALE GENOMIC DNA]</scope>
    <source>
        <strain evidence="3">ATCC 33406 / DSM 1761 / CIP 103989 / NBRC 15051 / NCIMB 9469 / D465</strain>
    </source>
</reference>
<organism evidence="2 3">
    <name type="scientific">Cytophaga hutchinsonii (strain ATCC 33406 / DSM 1761 / CIP 103989 / NBRC 15051 / NCIMB 9469 / D465)</name>
    <dbReference type="NCBI Taxonomy" id="269798"/>
    <lineage>
        <taxon>Bacteria</taxon>
        <taxon>Pseudomonadati</taxon>
        <taxon>Bacteroidota</taxon>
        <taxon>Cytophagia</taxon>
        <taxon>Cytophagales</taxon>
        <taxon>Cytophagaceae</taxon>
        <taxon>Cytophaga</taxon>
    </lineage>
</organism>
<dbReference type="KEGG" id="chu:CHU_2923"/>
<evidence type="ECO:0000313" key="3">
    <source>
        <dbReference type="Proteomes" id="UP000001822"/>
    </source>
</evidence>
<keyword evidence="1" id="KW-0732">Signal</keyword>
<dbReference type="RefSeq" id="WP_011586275.1">
    <property type="nucleotide sequence ID" value="NC_008255.1"/>
</dbReference>
<dbReference type="AlphaFoldDB" id="A0A6N4SUU8"/>
<name>A0A6N4SUU8_CYTH3</name>
<dbReference type="Proteomes" id="UP000001822">
    <property type="component" value="Chromosome"/>
</dbReference>
<proteinExistence type="predicted"/>
<evidence type="ECO:0000313" key="2">
    <source>
        <dbReference type="EMBL" id="ABG60165.1"/>
    </source>
</evidence>
<feature type="signal peptide" evidence="1">
    <location>
        <begin position="1"/>
        <end position="19"/>
    </location>
</feature>
<keyword evidence="3" id="KW-1185">Reference proteome</keyword>
<dbReference type="EMBL" id="CP000383">
    <property type="protein sequence ID" value="ABG60165.1"/>
    <property type="molecule type" value="Genomic_DNA"/>
</dbReference>
<evidence type="ECO:0000256" key="1">
    <source>
        <dbReference type="SAM" id="SignalP"/>
    </source>
</evidence>
<sequence>MYRVLVLMVLLVTALNAGAQNGSRYLKAERYTFPETGLSIQAPQHFDTTYMYKGLLHKATSSSLVSTKAAGRNPIAFNQGLTKEYFSTQNLVLIKSEKMVTAHWEGVLYYLTFEVKNVKMQRMMLVTGTYNDTYIIMANFPDMFASQLTVPIRESMFTLLF</sequence>